<comment type="caution">
    <text evidence="1">The sequence shown here is derived from an EMBL/GenBank/DDBJ whole genome shotgun (WGS) entry which is preliminary data.</text>
</comment>
<evidence type="ECO:0000313" key="1">
    <source>
        <dbReference type="EMBL" id="DAD33526.1"/>
    </source>
</evidence>
<gene>
    <name evidence="1" type="ORF">HUJ06_012377</name>
</gene>
<dbReference type="EMBL" id="DUZY01000003">
    <property type="protein sequence ID" value="DAD33526.1"/>
    <property type="molecule type" value="Genomic_DNA"/>
</dbReference>
<sequence>MESLGDHTLLLGYTYCLPVSTSALGCRKKNCTYYNQCGHPSWWVFDMKFCSISPDWNSNADSLDFEIDYKKFDTRGGLGKRKF</sequence>
<evidence type="ECO:0000313" key="2">
    <source>
        <dbReference type="Proteomes" id="UP000607653"/>
    </source>
</evidence>
<protein>
    <submittedName>
        <fullName evidence="1">Uncharacterized protein</fullName>
    </submittedName>
</protein>
<keyword evidence="2" id="KW-1185">Reference proteome</keyword>
<reference evidence="1 2" key="1">
    <citation type="journal article" date="2020" name="Mol. Biol. Evol.">
        <title>Distinct Expression and Methylation Patterns for Genes with Different Fates following a Single Whole-Genome Duplication in Flowering Plants.</title>
        <authorList>
            <person name="Shi T."/>
            <person name="Rahmani R.S."/>
            <person name="Gugger P.F."/>
            <person name="Wang M."/>
            <person name="Li H."/>
            <person name="Zhang Y."/>
            <person name="Li Z."/>
            <person name="Wang Q."/>
            <person name="Van de Peer Y."/>
            <person name="Marchal K."/>
            <person name="Chen J."/>
        </authorList>
    </citation>
    <scope>NUCLEOTIDE SEQUENCE [LARGE SCALE GENOMIC DNA]</scope>
    <source>
        <tissue evidence="1">Leaf</tissue>
    </source>
</reference>
<name>A0A822YRX3_NELNU</name>
<dbReference type="AlphaFoldDB" id="A0A822YRX3"/>
<accession>A0A822YRX3</accession>
<organism evidence="1 2">
    <name type="scientific">Nelumbo nucifera</name>
    <name type="common">Sacred lotus</name>
    <dbReference type="NCBI Taxonomy" id="4432"/>
    <lineage>
        <taxon>Eukaryota</taxon>
        <taxon>Viridiplantae</taxon>
        <taxon>Streptophyta</taxon>
        <taxon>Embryophyta</taxon>
        <taxon>Tracheophyta</taxon>
        <taxon>Spermatophyta</taxon>
        <taxon>Magnoliopsida</taxon>
        <taxon>Proteales</taxon>
        <taxon>Nelumbonaceae</taxon>
        <taxon>Nelumbo</taxon>
    </lineage>
</organism>
<dbReference type="Proteomes" id="UP000607653">
    <property type="component" value="Unassembled WGS sequence"/>
</dbReference>
<proteinExistence type="predicted"/>